<sequence>MTKSRSDLLLTVLDSTFDKESWYAPLKPAIDGITAEQASWTPPGEAMKSIWENLNHLIYYKERLVANLENREWTNHLDGDATFDLTEQTNDDQEWQKVVERAENVHNRLREILSNTTDEVLGQHSQKLLDIFLHDAYHTGQIMQVRKMQGSWPSHR</sequence>
<feature type="domain" description="DinB-like" evidence="1">
    <location>
        <begin position="28"/>
        <end position="138"/>
    </location>
</feature>
<evidence type="ECO:0000313" key="3">
    <source>
        <dbReference type="Proteomes" id="UP000076567"/>
    </source>
</evidence>
<dbReference type="Pfam" id="PF12867">
    <property type="entry name" value="DinB_2"/>
    <property type="match status" value="1"/>
</dbReference>
<dbReference type="AlphaFoldDB" id="A0A161TJS7"/>
<reference evidence="3" key="1">
    <citation type="submission" date="2016-01" db="EMBL/GenBank/DDBJ databases">
        <title>Draft genome of Chromobacterium sp. F49.</title>
        <authorList>
            <person name="Hong K.W."/>
        </authorList>
    </citation>
    <scope>NUCLEOTIDE SEQUENCE [LARGE SCALE GENOMIC DNA]</scope>
    <source>
        <strain evidence="3">P7IIIA</strain>
    </source>
</reference>
<dbReference type="InterPro" id="IPR024775">
    <property type="entry name" value="DinB-like"/>
</dbReference>
<protein>
    <recommendedName>
        <fullName evidence="1">DinB-like domain-containing protein</fullName>
    </recommendedName>
</protein>
<name>A0A161TJS7_9BACL</name>
<proteinExistence type="predicted"/>
<dbReference type="InterPro" id="IPR034660">
    <property type="entry name" value="DinB/YfiT-like"/>
</dbReference>
<dbReference type="RefSeq" id="WP_066237448.1">
    <property type="nucleotide sequence ID" value="NZ_LRFC01000001.1"/>
</dbReference>
<dbReference type="Gene3D" id="1.20.120.450">
    <property type="entry name" value="dinb family like domain"/>
    <property type="match status" value="1"/>
</dbReference>
<dbReference type="EMBL" id="LRFC01000001">
    <property type="protein sequence ID" value="KZE69534.1"/>
    <property type="molecule type" value="Genomic_DNA"/>
</dbReference>
<keyword evidence="3" id="KW-1185">Reference proteome</keyword>
<dbReference type="SUPFAM" id="SSF109854">
    <property type="entry name" value="DinB/YfiT-like putative metalloenzymes"/>
    <property type="match status" value="1"/>
</dbReference>
<dbReference type="Proteomes" id="UP000076567">
    <property type="component" value="Unassembled WGS sequence"/>
</dbReference>
<organism evidence="2 3">
    <name type="scientific">Fictibacillus phosphorivorans</name>
    <dbReference type="NCBI Taxonomy" id="1221500"/>
    <lineage>
        <taxon>Bacteria</taxon>
        <taxon>Bacillati</taxon>
        <taxon>Bacillota</taxon>
        <taxon>Bacilli</taxon>
        <taxon>Bacillales</taxon>
        <taxon>Fictibacillaceae</taxon>
        <taxon>Fictibacillus</taxon>
    </lineage>
</organism>
<gene>
    <name evidence="2" type="ORF">AWM68_02665</name>
</gene>
<accession>A0A161TJS7</accession>
<comment type="caution">
    <text evidence="2">The sequence shown here is derived from an EMBL/GenBank/DDBJ whole genome shotgun (WGS) entry which is preliminary data.</text>
</comment>
<dbReference type="OrthoDB" id="9798830at2"/>
<evidence type="ECO:0000259" key="1">
    <source>
        <dbReference type="Pfam" id="PF12867"/>
    </source>
</evidence>
<evidence type="ECO:0000313" key="2">
    <source>
        <dbReference type="EMBL" id="KZE69534.1"/>
    </source>
</evidence>